<feature type="compositionally biased region" description="Gly residues" evidence="9">
    <location>
        <begin position="240"/>
        <end position="250"/>
    </location>
</feature>
<dbReference type="GO" id="GO:0005634">
    <property type="term" value="C:nucleus"/>
    <property type="evidence" value="ECO:0007669"/>
    <property type="project" value="UniProtKB-SubCell"/>
</dbReference>
<keyword evidence="7" id="KW-0804">Transcription</keyword>
<keyword evidence="6" id="KW-0805">Transcription regulation</keyword>
<dbReference type="KEGG" id="tml:GSTUM_00000003001"/>
<comment type="similarity">
    <text evidence="3">Belongs to the WHI5/NRM1 family.</text>
</comment>
<keyword evidence="11" id="KW-1185">Reference proteome</keyword>
<evidence type="ECO:0000256" key="2">
    <source>
        <dbReference type="ARBA" id="ARBA00004496"/>
    </source>
</evidence>
<dbReference type="InterPro" id="IPR013734">
    <property type="entry name" value="TF_Nrm1/Whi5"/>
</dbReference>
<feature type="region of interest" description="Disordered" evidence="9">
    <location>
        <begin position="59"/>
        <end position="90"/>
    </location>
</feature>
<evidence type="ECO:0000256" key="8">
    <source>
        <dbReference type="ARBA" id="ARBA00023242"/>
    </source>
</evidence>
<dbReference type="HOGENOM" id="CLU_1016328_0_0_1"/>
<dbReference type="InParanoid" id="D5G4L8"/>
<evidence type="ECO:0000313" key="11">
    <source>
        <dbReference type="Proteomes" id="UP000006911"/>
    </source>
</evidence>
<keyword evidence="8" id="KW-0539">Nucleus</keyword>
<dbReference type="Pfam" id="PF08528">
    <property type="entry name" value="Whi5"/>
    <property type="match status" value="1"/>
</dbReference>
<proteinExistence type="inferred from homology"/>
<dbReference type="AlphaFoldDB" id="D5G4L8"/>
<reference evidence="10 11" key="1">
    <citation type="journal article" date="2010" name="Nature">
        <title>Perigord black truffle genome uncovers evolutionary origins and mechanisms of symbiosis.</title>
        <authorList>
            <person name="Martin F."/>
            <person name="Kohler A."/>
            <person name="Murat C."/>
            <person name="Balestrini R."/>
            <person name="Coutinho P.M."/>
            <person name="Jaillon O."/>
            <person name="Montanini B."/>
            <person name="Morin E."/>
            <person name="Noel B."/>
            <person name="Percudani R."/>
            <person name="Porcel B."/>
            <person name="Rubini A."/>
            <person name="Amicucci A."/>
            <person name="Amselem J."/>
            <person name="Anthouard V."/>
            <person name="Arcioni S."/>
            <person name="Artiguenave F."/>
            <person name="Aury J.M."/>
            <person name="Ballario P."/>
            <person name="Bolchi A."/>
            <person name="Brenna A."/>
            <person name="Brun A."/>
            <person name="Buee M."/>
            <person name="Cantarel B."/>
            <person name="Chevalier G."/>
            <person name="Couloux A."/>
            <person name="Da Silva C."/>
            <person name="Denoeud F."/>
            <person name="Duplessis S."/>
            <person name="Ghignone S."/>
            <person name="Hilselberger B."/>
            <person name="Iotti M."/>
            <person name="Marcais B."/>
            <person name="Mello A."/>
            <person name="Miranda M."/>
            <person name="Pacioni G."/>
            <person name="Quesneville H."/>
            <person name="Riccioni C."/>
            <person name="Ruotolo R."/>
            <person name="Splivallo R."/>
            <person name="Stocchi V."/>
            <person name="Tisserant E."/>
            <person name="Viscomi A.R."/>
            <person name="Zambonelli A."/>
            <person name="Zampieri E."/>
            <person name="Henrissat B."/>
            <person name="Lebrun M.H."/>
            <person name="Paolocci F."/>
            <person name="Bonfante P."/>
            <person name="Ottonello S."/>
            <person name="Wincker P."/>
        </authorList>
    </citation>
    <scope>NUCLEOTIDE SEQUENCE [LARGE SCALE GENOMIC DNA]</scope>
    <source>
        <strain evidence="10 11">Mel28</strain>
    </source>
</reference>
<evidence type="ECO:0000256" key="3">
    <source>
        <dbReference type="ARBA" id="ARBA00006922"/>
    </source>
</evidence>
<keyword evidence="5" id="KW-0678">Repressor</keyword>
<evidence type="ECO:0000256" key="7">
    <source>
        <dbReference type="ARBA" id="ARBA00023163"/>
    </source>
</evidence>
<dbReference type="GeneID" id="9188398"/>
<protein>
    <submittedName>
        <fullName evidence="10">(Perigord truffle) hypothetical protein</fullName>
    </submittedName>
</protein>
<evidence type="ECO:0000313" key="10">
    <source>
        <dbReference type="EMBL" id="CAZ79461.1"/>
    </source>
</evidence>
<feature type="compositionally biased region" description="Gly residues" evidence="9">
    <location>
        <begin position="80"/>
        <end position="90"/>
    </location>
</feature>
<dbReference type="Proteomes" id="UP000006911">
    <property type="component" value="Unassembled WGS sequence"/>
</dbReference>
<organism evidence="10 11">
    <name type="scientific">Tuber melanosporum (strain Mel28)</name>
    <name type="common">Perigord black truffle</name>
    <dbReference type="NCBI Taxonomy" id="656061"/>
    <lineage>
        <taxon>Eukaryota</taxon>
        <taxon>Fungi</taxon>
        <taxon>Dikarya</taxon>
        <taxon>Ascomycota</taxon>
        <taxon>Pezizomycotina</taxon>
        <taxon>Pezizomycetes</taxon>
        <taxon>Pezizales</taxon>
        <taxon>Tuberaceae</taxon>
        <taxon>Tuber</taxon>
    </lineage>
</organism>
<evidence type="ECO:0000256" key="5">
    <source>
        <dbReference type="ARBA" id="ARBA00022491"/>
    </source>
</evidence>
<evidence type="ECO:0000256" key="6">
    <source>
        <dbReference type="ARBA" id="ARBA00023015"/>
    </source>
</evidence>
<gene>
    <name evidence="10" type="ORF">GSTUM_00000003001</name>
</gene>
<evidence type="ECO:0000256" key="1">
    <source>
        <dbReference type="ARBA" id="ARBA00004123"/>
    </source>
</evidence>
<dbReference type="GO" id="GO:0005737">
    <property type="term" value="C:cytoplasm"/>
    <property type="evidence" value="ECO:0007669"/>
    <property type="project" value="UniProtKB-SubCell"/>
</dbReference>
<accession>D5G4L8</accession>
<evidence type="ECO:0000256" key="9">
    <source>
        <dbReference type="SAM" id="MobiDB-lite"/>
    </source>
</evidence>
<comment type="subcellular location">
    <subcellularLocation>
        <location evidence="2">Cytoplasm</location>
    </subcellularLocation>
    <subcellularLocation>
        <location evidence="1">Nucleus</location>
    </subcellularLocation>
</comment>
<evidence type="ECO:0000256" key="4">
    <source>
        <dbReference type="ARBA" id="ARBA00022490"/>
    </source>
</evidence>
<sequence length="274" mass="29501">MTTPNVNRRALTSRDGNVYTTPRLGGAGRKSGADAATPESLRKRSSVRKKRLFSELVEDGDYYDDQTRGTPRRYVSANVGGSGRRGGGGGGVVVVGEDEEEEDEYAWFDEEQEWEGGLLGGGGVKLEEDTHFLPPYPYPSTPYRFSTSTILSTPLTHDPYRHHLRHDHNRPTPSSPATTLKLRLRVALFKVQTNQTSIPLSHLQVPQSSPQPLSVFPPSLVRISPIVDSYGDDGIEDEGFGGGSGGGGAGVSLPSSPPLFGRRGEGSPTAIRLG</sequence>
<feature type="region of interest" description="Disordered" evidence="9">
    <location>
        <begin position="1"/>
        <end position="47"/>
    </location>
</feature>
<dbReference type="RefSeq" id="XP_002835304.1">
    <property type="nucleotide sequence ID" value="XM_002835258.1"/>
</dbReference>
<dbReference type="EMBL" id="FN429989">
    <property type="protein sequence ID" value="CAZ79461.1"/>
    <property type="molecule type" value="Genomic_DNA"/>
</dbReference>
<name>D5G4L8_TUBMM</name>
<keyword evidence="4" id="KW-0963">Cytoplasm</keyword>
<feature type="region of interest" description="Disordered" evidence="9">
    <location>
        <begin position="232"/>
        <end position="274"/>
    </location>
</feature>